<dbReference type="PANTHER" id="PTHR31642:SF324">
    <property type="entry name" value="SPERMIDINE HYDROXYCINNAMOYL TRANSFERASE"/>
    <property type="match status" value="1"/>
</dbReference>
<accession>A0A7N0V5X1</accession>
<reference evidence="2" key="1">
    <citation type="submission" date="2021-01" db="UniProtKB">
        <authorList>
            <consortium name="EnsemblPlants"/>
        </authorList>
    </citation>
    <scope>IDENTIFICATION</scope>
</reference>
<dbReference type="GO" id="GO:0016747">
    <property type="term" value="F:acyltransferase activity, transferring groups other than amino-acyl groups"/>
    <property type="evidence" value="ECO:0007669"/>
    <property type="project" value="TreeGrafter"/>
</dbReference>
<evidence type="ECO:0000313" key="3">
    <source>
        <dbReference type="Proteomes" id="UP000594263"/>
    </source>
</evidence>
<dbReference type="Proteomes" id="UP000594263">
    <property type="component" value="Unplaced"/>
</dbReference>
<dbReference type="EnsemblPlants" id="Kaladp0099s0007.1.v1.1">
    <property type="protein sequence ID" value="Kaladp0099s0007.1.v1.1"/>
    <property type="gene ID" value="Kaladp0099s0007.v1.1"/>
</dbReference>
<dbReference type="InterPro" id="IPR050317">
    <property type="entry name" value="Plant_Fungal_Acyltransferase"/>
</dbReference>
<name>A0A7N0V5X1_KALFE</name>
<dbReference type="OMA" id="AHVWKCA"/>
<dbReference type="AlphaFoldDB" id="A0A7N0V5X1"/>
<protein>
    <submittedName>
        <fullName evidence="2">Uncharacterized protein</fullName>
    </submittedName>
</protein>
<dbReference type="Gene3D" id="3.30.559.10">
    <property type="entry name" value="Chloramphenicol acetyltransferase-like domain"/>
    <property type="match status" value="2"/>
</dbReference>
<keyword evidence="3" id="KW-1185">Reference proteome</keyword>
<dbReference type="PANTHER" id="PTHR31642">
    <property type="entry name" value="TRICHOTHECENE 3-O-ACETYLTRANSFERASE"/>
    <property type="match status" value="1"/>
</dbReference>
<evidence type="ECO:0000313" key="2">
    <source>
        <dbReference type="EnsemblPlants" id="Kaladp0099s0007.1.v1.1"/>
    </source>
</evidence>
<dbReference type="Gramene" id="Kaladp0099s0007.1.v1.1">
    <property type="protein sequence ID" value="Kaladp0099s0007.1.v1.1"/>
    <property type="gene ID" value="Kaladp0099s0007.v1.1"/>
</dbReference>
<dbReference type="InterPro" id="IPR023213">
    <property type="entry name" value="CAT-like_dom_sf"/>
</dbReference>
<comment type="similarity">
    <text evidence="1">Belongs to the plant acyltransferase family.</text>
</comment>
<evidence type="ECO:0000256" key="1">
    <source>
        <dbReference type="ARBA" id="ARBA00009861"/>
    </source>
</evidence>
<dbReference type="Pfam" id="PF02458">
    <property type="entry name" value="Transferase"/>
    <property type="match status" value="1"/>
</dbReference>
<organism evidence="2 3">
    <name type="scientific">Kalanchoe fedtschenkoi</name>
    <name type="common">Lavender scallops</name>
    <name type="synonym">South American air plant</name>
    <dbReference type="NCBI Taxonomy" id="63787"/>
    <lineage>
        <taxon>Eukaryota</taxon>
        <taxon>Viridiplantae</taxon>
        <taxon>Streptophyta</taxon>
        <taxon>Embryophyta</taxon>
        <taxon>Tracheophyta</taxon>
        <taxon>Spermatophyta</taxon>
        <taxon>Magnoliopsida</taxon>
        <taxon>eudicotyledons</taxon>
        <taxon>Gunneridae</taxon>
        <taxon>Pentapetalae</taxon>
        <taxon>Saxifragales</taxon>
        <taxon>Crassulaceae</taxon>
        <taxon>Kalanchoe</taxon>
    </lineage>
</organism>
<proteinExistence type="inferred from homology"/>
<sequence>MRFTRLISSTSKLLAIILGKMIIIKNTYAVKPAAPTPSPGCIYLSSTDQTSGLSHVPTIYVYRRPTSAKPFETLVQNLVTALGKTLVDFYPLAGRLRYVPNGGGRVELECTAEGAEVIEAESELPVEHFGDFSPTPLIKPLLPFIDYANKQLHEIPLCVAQLTRFPCGAITMGLALSHQVFDGVAAMLFISEWSKHARGVVDPVRPFLDRTILKTSGAANQESCYVHTAYTRPPLLEGRYDDAEEREKETAVARLELSPEQIAQLKNRANLDNNDGQPFSRYEAIAAHMWKCSTKARGHSASQLTRLRIVIDFRNRIKPPLPKHYFGNAVISLAAEMTSGELQSSPLGQISSKIRETLAKADDGLVRDALSYLESEEDVTKYRNVHSSGCAKVGFFGNPTIDITSWLSLPLFGTDLGWGPEDYMGIGAIGYDGKCFLVASHDMDGHVVVFMRLQVEHMEAFKRCFCEDMK</sequence>